<evidence type="ECO:0000313" key="4">
    <source>
        <dbReference type="Proteomes" id="UP000006671"/>
    </source>
</evidence>
<evidence type="ECO:0000256" key="2">
    <source>
        <dbReference type="ARBA" id="ARBA00023134"/>
    </source>
</evidence>
<accession>D2UY65</accession>
<dbReference type="Pfam" id="PF08477">
    <property type="entry name" value="Roc"/>
    <property type="match status" value="1"/>
</dbReference>
<dbReference type="PRINTS" id="PR00449">
    <property type="entry name" value="RASTRNSFRMNG"/>
</dbReference>
<dbReference type="PANTHER" id="PTHR24073">
    <property type="entry name" value="DRAB5-RELATED"/>
    <property type="match status" value="1"/>
</dbReference>
<dbReference type="eggNOG" id="ENOG502RXD4">
    <property type="taxonomic scope" value="Eukaryota"/>
</dbReference>
<dbReference type="KEGG" id="ngr:NAEGRDRAFT_4601"/>
<proteinExistence type="predicted"/>
<evidence type="ECO:0000313" key="3">
    <source>
        <dbReference type="EMBL" id="EFC50740.1"/>
    </source>
</evidence>
<organism evidence="4">
    <name type="scientific">Naegleria gruberi</name>
    <name type="common">Amoeba</name>
    <dbReference type="NCBI Taxonomy" id="5762"/>
    <lineage>
        <taxon>Eukaryota</taxon>
        <taxon>Discoba</taxon>
        <taxon>Heterolobosea</taxon>
        <taxon>Tetramitia</taxon>
        <taxon>Eutetramitia</taxon>
        <taxon>Vahlkampfiidae</taxon>
        <taxon>Naegleria</taxon>
    </lineage>
</organism>
<dbReference type="EMBL" id="GG738845">
    <property type="protein sequence ID" value="EFC50740.1"/>
    <property type="molecule type" value="Genomic_DNA"/>
</dbReference>
<gene>
    <name evidence="3" type="ORF">NAEGRDRAFT_4601</name>
</gene>
<dbReference type="Proteomes" id="UP000006671">
    <property type="component" value="Unassembled WGS sequence"/>
</dbReference>
<evidence type="ECO:0000256" key="1">
    <source>
        <dbReference type="ARBA" id="ARBA00022741"/>
    </source>
</evidence>
<dbReference type="SUPFAM" id="SSF52540">
    <property type="entry name" value="P-loop containing nucleoside triphosphate hydrolases"/>
    <property type="match status" value="1"/>
</dbReference>
<feature type="non-terminal residue" evidence="3">
    <location>
        <position position="136"/>
    </location>
</feature>
<dbReference type="OrthoDB" id="275177at2759"/>
<dbReference type="RefSeq" id="XP_002683484.1">
    <property type="nucleotide sequence ID" value="XM_002683438.1"/>
</dbReference>
<dbReference type="AlphaFoldDB" id="D2UY65"/>
<evidence type="ECO:0008006" key="5">
    <source>
        <dbReference type="Google" id="ProtNLM"/>
    </source>
</evidence>
<dbReference type="Gene3D" id="3.40.50.300">
    <property type="entry name" value="P-loop containing nucleotide triphosphate hydrolases"/>
    <property type="match status" value="1"/>
</dbReference>
<dbReference type="STRING" id="5762.D2UY65"/>
<dbReference type="OMA" id="NERHDQE"/>
<dbReference type="InParanoid" id="D2UY65"/>
<keyword evidence="2" id="KW-0342">GTP-binding</keyword>
<protein>
    <recommendedName>
        <fullName evidence="5">Rab family small GTPase</fullName>
    </recommendedName>
</protein>
<dbReference type="InterPro" id="IPR027417">
    <property type="entry name" value="P-loop_NTPase"/>
</dbReference>
<dbReference type="VEuPathDB" id="AmoebaDB:NAEGRDRAFT_4601"/>
<keyword evidence="1" id="KW-0547">Nucleotide-binding</keyword>
<sequence length="136" mass="15688">MSDSQTVKLIVVGPKKSGKSAICNFLSGYKEFSNEYRPTMGLRICECDREMQSMEKVSVELWDISGDRNFENCWPAIMKDMNGCIIVYNPSNINHVKELEFWYKTFVQKNVKDENCCIFAHCLSSDELTKENPIPK</sequence>
<name>D2UY65_NAEGR</name>
<dbReference type="GO" id="GO:0005525">
    <property type="term" value="F:GTP binding"/>
    <property type="evidence" value="ECO:0007669"/>
    <property type="project" value="UniProtKB-KW"/>
</dbReference>
<keyword evidence="4" id="KW-1185">Reference proteome</keyword>
<dbReference type="GeneID" id="8859063"/>
<reference evidence="3 4" key="1">
    <citation type="journal article" date="2010" name="Cell">
        <title>The genome of Naegleria gruberi illuminates early eukaryotic versatility.</title>
        <authorList>
            <person name="Fritz-Laylin L.K."/>
            <person name="Prochnik S.E."/>
            <person name="Ginger M.L."/>
            <person name="Dacks J.B."/>
            <person name="Carpenter M.L."/>
            <person name="Field M.C."/>
            <person name="Kuo A."/>
            <person name="Paredez A."/>
            <person name="Chapman J."/>
            <person name="Pham J."/>
            <person name="Shu S."/>
            <person name="Neupane R."/>
            <person name="Cipriano M."/>
            <person name="Mancuso J."/>
            <person name="Tu H."/>
            <person name="Salamov A."/>
            <person name="Lindquist E."/>
            <person name="Shapiro H."/>
            <person name="Lucas S."/>
            <person name="Grigoriev I.V."/>
            <person name="Cande W.Z."/>
            <person name="Fulton C."/>
            <person name="Rokhsar D.S."/>
            <person name="Dawson S.C."/>
        </authorList>
    </citation>
    <scope>NUCLEOTIDE SEQUENCE [LARGE SCALE GENOMIC DNA]</scope>
    <source>
        <strain evidence="3 4">NEG-M</strain>
    </source>
</reference>